<gene>
    <name evidence="1" type="ORF">I9W82_001348</name>
</gene>
<comment type="caution">
    <text evidence="1">The sequence shown here is derived from an EMBL/GenBank/DDBJ whole genome shotgun (WGS) entry which is preliminary data.</text>
</comment>
<dbReference type="OrthoDB" id="21214at2759"/>
<dbReference type="GeneID" id="93649977"/>
<evidence type="ECO:0000313" key="2">
    <source>
        <dbReference type="Proteomes" id="UP000669133"/>
    </source>
</evidence>
<organism evidence="1 2">
    <name type="scientific">Candida metapsilosis</name>
    <dbReference type="NCBI Taxonomy" id="273372"/>
    <lineage>
        <taxon>Eukaryota</taxon>
        <taxon>Fungi</taxon>
        <taxon>Dikarya</taxon>
        <taxon>Ascomycota</taxon>
        <taxon>Saccharomycotina</taxon>
        <taxon>Pichiomycetes</taxon>
        <taxon>Debaryomycetaceae</taxon>
        <taxon>Candida/Lodderomyces clade</taxon>
        <taxon>Candida</taxon>
    </lineage>
</organism>
<reference evidence="1 2" key="1">
    <citation type="submission" date="2020-12" db="EMBL/GenBank/DDBJ databases">
        <title>Effect of drift, selection, and recombination on the evolution of hybrid genomes in Candida yeast pathogens.</title>
        <authorList>
            <person name="Mixao V."/>
            <person name="Ksiezopolska E."/>
            <person name="Saus E."/>
            <person name="Boekhout T."/>
            <person name="Gacser A."/>
            <person name="Gabaldon T."/>
        </authorList>
    </citation>
    <scope>NUCLEOTIDE SEQUENCE [LARGE SCALE GENOMIC DNA]</scope>
    <source>
        <strain evidence="1 2">BP57</strain>
    </source>
</reference>
<evidence type="ECO:0000313" key="1">
    <source>
        <dbReference type="EMBL" id="KAG5422253.1"/>
    </source>
</evidence>
<dbReference type="RefSeq" id="XP_067551369.1">
    <property type="nucleotide sequence ID" value="XM_067690083.1"/>
</dbReference>
<dbReference type="InterPro" id="IPR025207">
    <property type="entry name" value="Sim4_Fta4"/>
</dbReference>
<keyword evidence="2" id="KW-1185">Reference proteome</keyword>
<dbReference type="AlphaFoldDB" id="A0A8H7ZLG0"/>
<dbReference type="GO" id="GO:0031511">
    <property type="term" value="C:Mis6-Sim4 complex"/>
    <property type="evidence" value="ECO:0007669"/>
    <property type="project" value="InterPro"/>
</dbReference>
<name>A0A8H7ZLG0_9ASCO</name>
<dbReference type="Pfam" id="PF13093">
    <property type="entry name" value="FTA4"/>
    <property type="match status" value="1"/>
</dbReference>
<dbReference type="Proteomes" id="UP000669133">
    <property type="component" value="Unassembled WGS sequence"/>
</dbReference>
<sequence length="239" mass="27699">MCATIRLSKEEEPLSDPPLKEFLDHQLHLLREPLEIDEPISEILSNQSHDSQISKPQLQDILNRVNKALQTEWDQKYTSQKNNEIVRSIITSEREKFATVDQQIFKAYHQLQSFDLSNLNSLSMGERKEKLRSLRELIEGVPEPKYFNLLETKLLTDYTDLRDKLLTMCGELKYNFDKLEYLQSLNSKLEDTFSSSTSNATGDKDINVSLDNLQDQISKFKLLVELIAYKSSLTDLHNS</sequence>
<accession>A0A8H7ZLG0</accession>
<protein>
    <submittedName>
        <fullName evidence="1">Uncharacterized protein</fullName>
    </submittedName>
</protein>
<proteinExistence type="predicted"/>
<dbReference type="EMBL" id="JAEOAQ010000001">
    <property type="protein sequence ID" value="KAG5422253.1"/>
    <property type="molecule type" value="Genomic_DNA"/>
</dbReference>